<dbReference type="EMBL" id="BACD03000047">
    <property type="protein sequence ID" value="GAO51516.1"/>
    <property type="molecule type" value="Genomic_DNA"/>
</dbReference>
<dbReference type="OMA" id="VVWVWQS"/>
<dbReference type="InterPro" id="IPR032436">
    <property type="entry name" value="URB1_C"/>
</dbReference>
<dbReference type="InterPro" id="IPR016024">
    <property type="entry name" value="ARM-type_fold"/>
</dbReference>
<dbReference type="InterPro" id="IPR021714">
    <property type="entry name" value="URB1_N"/>
</dbReference>
<keyword evidence="6" id="KW-1185">Reference proteome</keyword>
<sequence>MAKTPNGLPKRGVSNNQGPAEITVESLQLHLKPNNSPQFISKGLHQLRQVAQSAASQTSSKGQANLQVLTAYLEASEGLKDVFTIWTNAQQYAHQALYSLCPLAVTAILKAFSKVASTQSHGTAIIREVIATHMKSIYRNITSNRPALMVPTLKLLTEMSGYGGGILIVEVYGAFDLGLKSLSKLLNMRKADTEDKDERQHSTSEEDEPSRKRKRTDQERPKRAPADVRTMFTRLLLAYLRLTPKSIKTEVLAQRTIMSALFKGLYMDEPELVRDVLECFATNVVLDKEVPKNIKVGFFNEWMLGQVVQLYGRVEGVQNADGSVTTVPDMAHQFLMLLCTKPGVGVCFEDAGWYTPSLASDSTTSGKRVLKLHNKILSGFVLSLRPSDDVLQQDLLLEMFRVCPELVAHWTLNTMISFEPKLSSGWIAGASLLAAIVDLPIPQTGTGVEEGLLPDLGRVVENVLPAPLTKAVLTKALGHESSLVRCFAARMLTGSLRKLQRVMVYYNERFSGSKGWRDFEYELVETVSRRVPDVQTVLQMLKTTSGSGSASLLMESVLRLFAAYLEVLPDFALATKMDVGINAVREMLNEERSTPLYVVQQLHALNVLSRVPDLKWWSKSGSSQSIFALLIKIYLGIPHEQVKDLIAGILRQLVGATMVFQTMTVMQPLDALLETLAKVKDGKGKDAVVAYVEDCVARCMQKPYQYLDEAAKLTVEALKSAESKAQEGALAKLVRRDKERGVCTSPLVVTLFDQFGFLRKNEGVKSEEKGAVSGFVATYVQKLVLLGENVDVAMVLCERTLGGDEWTGVFETALKGLKEVGVKESPTNGAGAQDSEDLGMLQAIIAKTTVYGGDVKPAFTSLARRLHALRAYPAKFKEAKTALVSDHYFSELFLSTAAPGSPAFSTELVDVLKEFYSESDREVLQSLFATMERLAGSVWSGETVVYGAEQMRYILSATTHIWTTKQRAGLLKLAVARIDATAVEDAHLEFAGTLLQFNDYSKTVSASEVNVLVKFAGQGSASYISALAEYYVSWSAAASSDALQQIEVPGDLLTALDESKTALVKALLRGRKDKHEELSTSITQNGMDATNKHLLAVFETVLDDASVNTNESAVRYSWVESISPALKAALEKVVRASVDHLFDAFLAGNTDEQDCHVLCKAIDLSPSLDRVEKIKLVLGQDRPSLLTASFVKVLRALREGVIERDVRSSLAGWYNTVAKRLTRRFAEDDVLSDEVLDFLTEMDIFLRGTKVPFASTIHRGLLDPVVEAGLRNHITVLPVMKFLTTVVFDASLDMLTVTRASAIVLNNARSPLSVSGTGQEQAIEEALKQETALLLHRLFVLDPLRLYNAAVVDNLLRMYKGSTSFMDMLILDILMGYEQEQAQSITARFGEWVVTELESETFTDGATQTAPRVVICEETALRSILNFPIQIDRPSKDNMQSRADCERFVEKSRQQTSEIIYDPLFMLPVIASYMRKAEQSLELRRLVESHAYGYVVAALSSSEASVRSMALHILADFDGRLDDAMIRERHQLKVLLSSLKNALPEVEDEPVQLASVVAVFLALSVQIVANPGHFLYEKLNRFLLQRPALDLDDIPMFYTLMNSADNYQKEVNWLLRVLVAGLKTSKDFYLYRRRHVIELCLGLYRSSVITQVTKTRVLELLWTAAGIPGVNTSLVTKFGALGWLQQHEAFEDETQESSQDLMWSRLGTRLVVASDKDQLSRWSRIGVRSILQAFEPTII</sequence>
<protein>
    <recommendedName>
        <fullName evidence="7">Nucleolar pre-ribosomal-associated protein 1</fullName>
    </recommendedName>
</protein>
<evidence type="ECO:0000313" key="5">
    <source>
        <dbReference type="EMBL" id="GAO51516.1"/>
    </source>
</evidence>
<dbReference type="Pfam" id="PF26140">
    <property type="entry name" value="HEAT_URB1"/>
    <property type="match status" value="1"/>
</dbReference>
<reference evidence="5 6" key="3">
    <citation type="journal article" date="2015" name="Genome Announc.">
        <title>Draft Genome Sequence of the Archiascomycetous Yeast Saitoella complicata.</title>
        <authorList>
            <person name="Yamauchi K."/>
            <person name="Kondo S."/>
            <person name="Hamamoto M."/>
            <person name="Takahashi Y."/>
            <person name="Ogura Y."/>
            <person name="Hayashi T."/>
            <person name="Nishida H."/>
        </authorList>
    </citation>
    <scope>NUCLEOTIDE SEQUENCE [LARGE SCALE GENOMIC DNA]</scope>
    <source>
        <strain evidence="5 6">NRRL Y-17804</strain>
    </source>
</reference>
<evidence type="ECO:0000259" key="3">
    <source>
        <dbReference type="Pfam" id="PF16201"/>
    </source>
</evidence>
<organism evidence="5 6">
    <name type="scientific">Saitoella complicata (strain BCRC 22490 / CBS 7301 / JCM 7358 / NBRC 10748 / NRRL Y-17804)</name>
    <dbReference type="NCBI Taxonomy" id="698492"/>
    <lineage>
        <taxon>Eukaryota</taxon>
        <taxon>Fungi</taxon>
        <taxon>Dikarya</taxon>
        <taxon>Ascomycota</taxon>
        <taxon>Taphrinomycotina</taxon>
        <taxon>Taphrinomycotina incertae sedis</taxon>
        <taxon>Saitoella</taxon>
    </lineage>
</organism>
<reference evidence="5 6" key="2">
    <citation type="journal article" date="2014" name="J. Gen. Appl. Microbiol.">
        <title>The early diverging ascomycetous budding yeast Saitoella complicata has three histone deacetylases belonging to the Clr6, Hos2, and Rpd3 lineages.</title>
        <authorList>
            <person name="Nishida H."/>
            <person name="Matsumoto T."/>
            <person name="Kondo S."/>
            <person name="Hamamoto M."/>
            <person name="Yoshikawa H."/>
        </authorList>
    </citation>
    <scope>NUCLEOTIDE SEQUENCE [LARGE SCALE GENOMIC DNA]</scope>
    <source>
        <strain evidence="5 6">NRRL Y-17804</strain>
    </source>
</reference>
<dbReference type="Proteomes" id="UP000033140">
    <property type="component" value="Unassembled WGS sequence"/>
</dbReference>
<feature type="domain" description="URB1 N-terminal" evidence="2">
    <location>
        <begin position="79"/>
        <end position="428"/>
    </location>
</feature>
<evidence type="ECO:0000256" key="1">
    <source>
        <dbReference type="SAM" id="MobiDB-lite"/>
    </source>
</evidence>
<evidence type="ECO:0000313" key="6">
    <source>
        <dbReference type="Proteomes" id="UP000033140"/>
    </source>
</evidence>
<dbReference type="STRING" id="698492.A0A0E9NPC0"/>
<dbReference type="InterPro" id="IPR039844">
    <property type="entry name" value="URB1"/>
</dbReference>
<dbReference type="PANTHER" id="PTHR13500:SF0">
    <property type="entry name" value="NUCLEOLAR PRE-RIBOSOMAL-ASSOCIATED PROTEIN 1"/>
    <property type="match status" value="1"/>
</dbReference>
<dbReference type="GO" id="GO:0000466">
    <property type="term" value="P:maturation of 5.8S rRNA from tricistronic rRNA transcript (SSU-rRNA, 5.8S rRNA, LSU-rRNA)"/>
    <property type="evidence" value="ECO:0007669"/>
    <property type="project" value="TreeGrafter"/>
</dbReference>
<feature type="domain" description="URB1 central HEAT repeat" evidence="4">
    <location>
        <begin position="612"/>
        <end position="800"/>
    </location>
</feature>
<evidence type="ECO:0000259" key="4">
    <source>
        <dbReference type="Pfam" id="PF26140"/>
    </source>
</evidence>
<dbReference type="SUPFAM" id="SSF48371">
    <property type="entry name" value="ARM repeat"/>
    <property type="match status" value="1"/>
</dbReference>
<dbReference type="PANTHER" id="PTHR13500">
    <property type="entry name" value="NUCLEOLAR PRERIBOSOMAL-ASSOCIATED PROTEIN 1"/>
    <property type="match status" value="1"/>
</dbReference>
<dbReference type="Pfam" id="PF16201">
    <property type="entry name" value="NopRA1"/>
    <property type="match status" value="1"/>
</dbReference>
<dbReference type="Pfam" id="PF11707">
    <property type="entry name" value="Npa1"/>
    <property type="match status" value="1"/>
</dbReference>
<feature type="region of interest" description="Disordered" evidence="1">
    <location>
        <begin position="191"/>
        <end position="224"/>
    </location>
</feature>
<dbReference type="InterPro" id="IPR059018">
    <property type="entry name" value="HEAT_URB1"/>
</dbReference>
<proteinExistence type="predicted"/>
<dbReference type="RefSeq" id="XP_019027075.1">
    <property type="nucleotide sequence ID" value="XM_019166564.1"/>
</dbReference>
<reference evidence="5 6" key="1">
    <citation type="journal article" date="2011" name="J. Gen. Appl. Microbiol.">
        <title>Draft genome sequencing of the enigmatic yeast Saitoella complicata.</title>
        <authorList>
            <person name="Nishida H."/>
            <person name="Hamamoto M."/>
            <person name="Sugiyama J."/>
        </authorList>
    </citation>
    <scope>NUCLEOTIDE SEQUENCE [LARGE SCALE GENOMIC DNA]</scope>
    <source>
        <strain evidence="5 6">NRRL Y-17804</strain>
    </source>
</reference>
<feature type="domain" description="URB1 C-terminal" evidence="3">
    <location>
        <begin position="1493"/>
        <end position="1683"/>
    </location>
</feature>
<dbReference type="GO" id="GO:0005730">
    <property type="term" value="C:nucleolus"/>
    <property type="evidence" value="ECO:0007669"/>
    <property type="project" value="TreeGrafter"/>
</dbReference>
<dbReference type="GO" id="GO:0000463">
    <property type="term" value="P:maturation of LSU-rRNA from tricistronic rRNA transcript (SSU-rRNA, 5.8S rRNA, LSU-rRNA)"/>
    <property type="evidence" value="ECO:0007669"/>
    <property type="project" value="TreeGrafter"/>
</dbReference>
<feature type="compositionally biased region" description="Basic and acidic residues" evidence="1">
    <location>
        <begin position="191"/>
        <end position="204"/>
    </location>
</feature>
<name>A0A0E9NPC0_SAICN</name>
<dbReference type="OrthoDB" id="72892at2759"/>
<comment type="caution">
    <text evidence="5">The sequence shown here is derived from an EMBL/GenBank/DDBJ whole genome shotgun (WGS) entry which is preliminary data.</text>
</comment>
<gene>
    <name evidence="5" type="ORF">G7K_5615-t1</name>
</gene>
<accession>A0A0E9NPC0</accession>
<evidence type="ECO:0000259" key="2">
    <source>
        <dbReference type="Pfam" id="PF11707"/>
    </source>
</evidence>
<evidence type="ECO:0008006" key="7">
    <source>
        <dbReference type="Google" id="ProtNLM"/>
    </source>
</evidence>